<evidence type="ECO:0000256" key="11">
    <source>
        <dbReference type="ARBA" id="ARBA00023034"/>
    </source>
</evidence>
<evidence type="ECO:0000256" key="16">
    <source>
        <dbReference type="ARBA" id="ARBA00024621"/>
    </source>
</evidence>
<dbReference type="GO" id="GO:0006869">
    <property type="term" value="P:lipid transport"/>
    <property type="evidence" value="ECO:0007669"/>
    <property type="project" value="UniProtKB-KW"/>
</dbReference>
<keyword evidence="9" id="KW-1133">Transmembrane helix</keyword>
<dbReference type="Pfam" id="PF04109">
    <property type="entry name" value="ATG9"/>
    <property type="match status" value="1"/>
</dbReference>
<dbReference type="Proteomes" id="UP000242381">
    <property type="component" value="Unassembled WGS sequence"/>
</dbReference>
<evidence type="ECO:0000256" key="10">
    <source>
        <dbReference type="ARBA" id="ARBA00023006"/>
    </source>
</evidence>
<keyword evidence="12 18" id="KW-0445">Lipid transport</keyword>
<evidence type="ECO:0000256" key="1">
    <source>
        <dbReference type="ARBA" id="ARBA00004439"/>
    </source>
</evidence>
<dbReference type="GO" id="GO:0034497">
    <property type="term" value="P:protein localization to phagophore assembly site"/>
    <property type="evidence" value="ECO:0007669"/>
    <property type="project" value="TreeGrafter"/>
</dbReference>
<evidence type="ECO:0000256" key="13">
    <source>
        <dbReference type="ARBA" id="ARBA00023136"/>
    </source>
</evidence>
<proteinExistence type="inferred from homology"/>
<evidence type="ECO:0000256" key="3">
    <source>
        <dbReference type="ARBA" id="ARBA00004511"/>
    </source>
</evidence>
<keyword evidence="8" id="KW-0812">Transmembrane</keyword>
<dbReference type="PANTHER" id="PTHR13038">
    <property type="entry name" value="APG9 AUTOPHAGY 9"/>
    <property type="match status" value="1"/>
</dbReference>
<keyword evidence="10 18" id="KW-0072">Autophagy</keyword>
<evidence type="ECO:0000256" key="12">
    <source>
        <dbReference type="ARBA" id="ARBA00023055"/>
    </source>
</evidence>
<dbReference type="GO" id="GO:0000422">
    <property type="term" value="P:autophagy of mitochondrion"/>
    <property type="evidence" value="ECO:0007669"/>
    <property type="project" value="TreeGrafter"/>
</dbReference>
<reference evidence="19 20" key="1">
    <citation type="journal article" date="2016" name="Proc. Natl. Acad. Sci. U.S.A.">
        <title>Lipid metabolic changes in an early divergent fungus govern the establishment of a mutualistic symbiosis with endobacteria.</title>
        <authorList>
            <person name="Lastovetsky O.A."/>
            <person name="Gaspar M.L."/>
            <person name="Mondo S.J."/>
            <person name="LaButti K.M."/>
            <person name="Sandor L."/>
            <person name="Grigoriev I.V."/>
            <person name="Henry S.A."/>
            <person name="Pawlowska T.E."/>
        </authorList>
    </citation>
    <scope>NUCLEOTIDE SEQUENCE [LARGE SCALE GENOMIC DNA]</scope>
    <source>
        <strain evidence="19 20">ATCC 11559</strain>
    </source>
</reference>
<dbReference type="InterPro" id="IPR007241">
    <property type="entry name" value="Autophagy-rel_prot_9"/>
</dbReference>
<evidence type="ECO:0000256" key="15">
    <source>
        <dbReference type="ARBA" id="ARBA00024615"/>
    </source>
</evidence>
<dbReference type="PANTHER" id="PTHR13038:SF10">
    <property type="entry name" value="AUTOPHAGY-RELATED PROTEIN 9"/>
    <property type="match status" value="1"/>
</dbReference>
<evidence type="ECO:0000256" key="9">
    <source>
        <dbReference type="ARBA" id="ARBA00022989"/>
    </source>
</evidence>
<comment type="catalytic activity">
    <reaction evidence="15">
        <text>a 1,2-diacyl-sn-glycero-3-phosphoethanolamine(in) = a 1,2-diacyl-sn-glycero-3-phosphoethanolamine(out)</text>
        <dbReference type="Rhea" id="RHEA:38895"/>
        <dbReference type="ChEBI" id="CHEBI:64612"/>
    </reaction>
</comment>
<keyword evidence="13" id="KW-0472">Membrane</keyword>
<protein>
    <recommendedName>
        <fullName evidence="6 18">Autophagy-related protein 9</fullName>
    </recommendedName>
</protein>
<dbReference type="GO" id="GO:0005789">
    <property type="term" value="C:endoplasmic reticulum membrane"/>
    <property type="evidence" value="ECO:0007669"/>
    <property type="project" value="UniProtKB-SubCell"/>
</dbReference>
<organism evidence="19 20">
    <name type="scientific">Rhizopus microsporus</name>
    <dbReference type="NCBI Taxonomy" id="58291"/>
    <lineage>
        <taxon>Eukaryota</taxon>
        <taxon>Fungi</taxon>
        <taxon>Fungi incertae sedis</taxon>
        <taxon>Mucoromycota</taxon>
        <taxon>Mucoromycotina</taxon>
        <taxon>Mucoromycetes</taxon>
        <taxon>Mucorales</taxon>
        <taxon>Mucorineae</taxon>
        <taxon>Rhizopodaceae</taxon>
        <taxon>Rhizopus</taxon>
    </lineage>
</organism>
<dbReference type="GO" id="GO:0030659">
    <property type="term" value="C:cytoplasmic vesicle membrane"/>
    <property type="evidence" value="ECO:0007669"/>
    <property type="project" value="UniProtKB-SubCell"/>
</dbReference>
<sequence>MSSSRLFRNDSEEELILNHLSEEEDEDLEAPASLILERPKNDRPTLLSTRDHVSIEDRTMWRWANVENMDYFFQRVYDYYQGKGIYCILLARLLNLL</sequence>
<comment type="catalytic activity">
    <reaction evidence="16">
        <text>a 1,2-diacyl-sn-glycero-3-phospho-(1D-myo-inositol-3-phosphate)(in) = a 1,2-diacyl-sn-glycero-3-phospho-(1D-myo-inositol-3-phosphate)(out)</text>
        <dbReference type="Rhea" id="RHEA:67920"/>
        <dbReference type="ChEBI" id="CHEBI:58088"/>
    </reaction>
</comment>
<evidence type="ECO:0000256" key="4">
    <source>
        <dbReference type="ARBA" id="ARBA00004653"/>
    </source>
</evidence>
<gene>
    <name evidence="19" type="ORF">BCV71DRAFT_186766</name>
</gene>
<evidence type="ECO:0000313" key="20">
    <source>
        <dbReference type="Proteomes" id="UP000242381"/>
    </source>
</evidence>
<evidence type="ECO:0000256" key="5">
    <source>
        <dbReference type="ARBA" id="ARBA00006185"/>
    </source>
</evidence>
<keyword evidence="11" id="KW-0333">Golgi apparatus</keyword>
<evidence type="ECO:0000313" key="19">
    <source>
        <dbReference type="EMBL" id="ORE14694.1"/>
    </source>
</evidence>
<dbReference type="GO" id="GO:0061709">
    <property type="term" value="P:reticulophagy"/>
    <property type="evidence" value="ECO:0007669"/>
    <property type="project" value="TreeGrafter"/>
</dbReference>
<evidence type="ECO:0000256" key="17">
    <source>
        <dbReference type="ARBA" id="ARBA00024631"/>
    </source>
</evidence>
<dbReference type="EMBL" id="KV921458">
    <property type="protein sequence ID" value="ORE14694.1"/>
    <property type="molecule type" value="Genomic_DNA"/>
</dbReference>
<evidence type="ECO:0000256" key="18">
    <source>
        <dbReference type="RuleBase" id="RU364027"/>
    </source>
</evidence>
<evidence type="ECO:0000256" key="6">
    <source>
        <dbReference type="ARBA" id="ARBA00018074"/>
    </source>
</evidence>
<dbReference type="GO" id="GO:0034727">
    <property type="term" value="P:piecemeal microautophagy of the nucleus"/>
    <property type="evidence" value="ECO:0007669"/>
    <property type="project" value="TreeGrafter"/>
</dbReference>
<dbReference type="GO" id="GO:0034045">
    <property type="term" value="C:phagophore assembly site membrane"/>
    <property type="evidence" value="ECO:0007669"/>
    <property type="project" value="UniProtKB-SubCell"/>
</dbReference>
<comment type="similarity">
    <text evidence="5 18">Belongs to the ATG9 family.</text>
</comment>
<keyword evidence="7 18" id="KW-0813">Transport</keyword>
<accession>A0A1X0RRT3</accession>
<dbReference type="AlphaFoldDB" id="A0A1X0RRT3"/>
<evidence type="ECO:0000256" key="8">
    <source>
        <dbReference type="ARBA" id="ARBA00022692"/>
    </source>
</evidence>
<name>A0A1X0RRT3_RHIZD</name>
<evidence type="ECO:0000256" key="14">
    <source>
        <dbReference type="ARBA" id="ARBA00024479"/>
    </source>
</evidence>
<dbReference type="GO" id="GO:0005776">
    <property type="term" value="C:autophagosome"/>
    <property type="evidence" value="ECO:0007669"/>
    <property type="project" value="TreeGrafter"/>
</dbReference>
<dbReference type="GO" id="GO:0000139">
    <property type="term" value="C:Golgi membrane"/>
    <property type="evidence" value="ECO:0007669"/>
    <property type="project" value="UniProtKB-SubCell"/>
</dbReference>
<comment type="subcellular location">
    <subcellularLocation>
        <location evidence="1">Cytoplasmic vesicle membrane</location>
        <topology evidence="1">Multi-pass membrane protein</topology>
    </subcellularLocation>
    <subcellularLocation>
        <location evidence="2">Endoplasmic reticulum membrane</location>
        <topology evidence="2">Multi-pass membrane protein</topology>
    </subcellularLocation>
    <subcellularLocation>
        <location evidence="4">Golgi apparatus membrane</location>
        <topology evidence="4">Multi-pass membrane protein</topology>
    </subcellularLocation>
    <subcellularLocation>
        <location evidence="3 18">Preautophagosomal structure membrane</location>
        <topology evidence="3 18">Multi-pass membrane protein</topology>
    </subcellularLocation>
</comment>
<evidence type="ECO:0000256" key="2">
    <source>
        <dbReference type="ARBA" id="ARBA00004477"/>
    </source>
</evidence>
<comment type="catalytic activity">
    <reaction evidence="17">
        <text>a 1,2-diacyl-sn-glycero-3-phosphocholine(in) = a 1,2-diacyl-sn-glycero-3-phosphocholine(out)</text>
        <dbReference type="Rhea" id="RHEA:38571"/>
        <dbReference type="ChEBI" id="CHEBI:57643"/>
    </reaction>
</comment>
<evidence type="ECO:0000256" key="7">
    <source>
        <dbReference type="ARBA" id="ARBA00022448"/>
    </source>
</evidence>
<comment type="catalytic activity">
    <reaction evidence="14">
        <text>a 1,2-diacyl-sn-glycero-3-phospho-L-serine(in) = a 1,2-diacyl-sn-glycero-3-phospho-L-serine(out)</text>
        <dbReference type="Rhea" id="RHEA:38663"/>
        <dbReference type="ChEBI" id="CHEBI:57262"/>
    </reaction>
</comment>
<comment type="function">
    <text evidence="18">Phospholipid scramblase involved in autophagy. Cycles between the preautophagosomal structure/phagophore assembly site (PAS) and the cytoplasmic vesicle pool and supplies membrane for the growing autophagosome. Lipid scramblase activity plays a key role in preautophagosomal structure/phagophore assembly by distributing the phospholipids that arrive through ATG2 from the cytoplasmic to the luminal leaflet of the bilayer, thereby driving autophagosomal membrane expansion.</text>
</comment>